<dbReference type="PROSITE" id="PS50164">
    <property type="entry name" value="GIY_YIG"/>
    <property type="match status" value="1"/>
</dbReference>
<evidence type="ECO:0000313" key="22">
    <source>
        <dbReference type="EMBL" id="CRI54067.1"/>
    </source>
</evidence>
<feature type="coiled-coil region" evidence="8">
    <location>
        <begin position="201"/>
        <end position="228"/>
    </location>
</feature>
<evidence type="ECO:0000256" key="1">
    <source>
        <dbReference type="ARBA" id="ARBA00022490"/>
    </source>
</evidence>
<evidence type="ECO:0000259" key="10">
    <source>
        <dbReference type="PROSITE" id="PS50164"/>
    </source>
</evidence>
<evidence type="ECO:0000256" key="4">
    <source>
        <dbReference type="ARBA" id="ARBA00022881"/>
    </source>
</evidence>
<dbReference type="InterPro" id="IPR004791">
    <property type="entry name" value="UvrC"/>
</dbReference>
<evidence type="ECO:0000313" key="17">
    <source>
        <dbReference type="EMBL" id="CRI46452.1"/>
    </source>
</evidence>
<evidence type="ECO:0000313" key="23">
    <source>
        <dbReference type="EMBL" id="CRI73626.1"/>
    </source>
</evidence>
<dbReference type="OrthoDB" id="9804933at2"/>
<evidence type="ECO:0000256" key="3">
    <source>
        <dbReference type="ARBA" id="ARBA00022769"/>
    </source>
</evidence>
<dbReference type="GO" id="GO:0006289">
    <property type="term" value="P:nucleotide-excision repair"/>
    <property type="evidence" value="ECO:0007669"/>
    <property type="project" value="UniProtKB-UniRule"/>
</dbReference>
<dbReference type="CDD" id="cd10434">
    <property type="entry name" value="GIY-YIG_UvrC_Cho"/>
    <property type="match status" value="1"/>
</dbReference>
<dbReference type="PANTHER" id="PTHR30562:SF1">
    <property type="entry name" value="UVRABC SYSTEM PROTEIN C"/>
    <property type="match status" value="1"/>
</dbReference>
<name>A0A0F7XDV9_CHLPN</name>
<dbReference type="EMBL" id="LN847227">
    <property type="protein sequence ID" value="CRI46452.1"/>
    <property type="molecule type" value="Genomic_DNA"/>
</dbReference>
<dbReference type="InterPro" id="IPR050066">
    <property type="entry name" value="UvrABC_protein_C"/>
</dbReference>
<dbReference type="GO" id="GO:0009432">
    <property type="term" value="P:SOS response"/>
    <property type="evidence" value="ECO:0007669"/>
    <property type="project" value="UniProtKB-UniRule"/>
</dbReference>
<proteinExistence type="inferred from homology"/>
<dbReference type="GO" id="GO:0009381">
    <property type="term" value="F:excinuclease ABC activity"/>
    <property type="evidence" value="ECO:0007669"/>
    <property type="project" value="UniProtKB-UniRule"/>
</dbReference>
<dbReference type="InterPro" id="IPR047296">
    <property type="entry name" value="GIY-YIG_UvrC_Cho"/>
</dbReference>
<comment type="function">
    <text evidence="7">The UvrABC repair system catalyzes the recognition and processing of DNA lesions. UvrC both incises the 5' and 3' sides of the lesion. The N-terminal half is responsible for the 3' incision and the C-terminal half is responsible for the 5' incision.</text>
</comment>
<dbReference type="GO" id="GO:0009380">
    <property type="term" value="C:excinuclease repair complex"/>
    <property type="evidence" value="ECO:0007669"/>
    <property type="project" value="InterPro"/>
</dbReference>
<dbReference type="GeneID" id="45050996"/>
<organism evidence="17">
    <name type="scientific">Chlamydia pneumoniae</name>
    <name type="common">Chlamydophila pneumoniae</name>
    <dbReference type="NCBI Taxonomy" id="83558"/>
    <lineage>
        <taxon>Bacteria</taxon>
        <taxon>Pseudomonadati</taxon>
        <taxon>Chlamydiota</taxon>
        <taxon>Chlamydiia</taxon>
        <taxon>Chlamydiales</taxon>
        <taxon>Chlamydiaceae</taxon>
        <taxon>Chlamydia/Chlamydophila group</taxon>
        <taxon>Chlamydia</taxon>
    </lineage>
</organism>
<keyword evidence="2 7" id="KW-0227">DNA damage</keyword>
<evidence type="ECO:0000313" key="12">
    <source>
        <dbReference type="EMBL" id="CRI38594.1"/>
    </source>
</evidence>
<reference evidence="17" key="1">
    <citation type="submission" date="2015-05" db="EMBL/GenBank/DDBJ databases">
        <authorList>
            <person name="Rattei Thomas"/>
        </authorList>
    </citation>
    <scope>NUCLEOTIDE SEQUENCE</scope>
    <source>
        <strain evidence="12">CV15</strain>
        <strain evidence="13">CWL029c</strain>
        <strain evidence="15">DC9</strain>
        <strain evidence="14">GiD</strain>
        <strain evidence="16">H12</strain>
        <strain evidence="17">MUL2216</strain>
        <strain evidence="18">Panola</strain>
        <strain evidence="20">PB1</strain>
        <strain evidence="19">U1271</strain>
        <strain evidence="21">UZG1</strain>
        <strain evidence="22">Wien2</strain>
        <strain evidence="23">YK41</strain>
    </source>
</reference>
<dbReference type="EMBL" id="LN847246">
    <property type="protein sequence ID" value="CRI52134.1"/>
    <property type="molecule type" value="Genomic_DNA"/>
</dbReference>
<dbReference type="Gene3D" id="3.30.420.340">
    <property type="entry name" value="UvrC, RNAse H endonuclease domain"/>
    <property type="match status" value="1"/>
</dbReference>
<dbReference type="EMBL" id="LN847237">
    <property type="protein sequence ID" value="CRI47598.1"/>
    <property type="molecule type" value="Genomic_DNA"/>
</dbReference>
<accession>A0A0F7XDV9</accession>
<dbReference type="InterPro" id="IPR038476">
    <property type="entry name" value="UvrC_RNase_H_dom_sf"/>
</dbReference>
<evidence type="ECO:0000256" key="5">
    <source>
        <dbReference type="ARBA" id="ARBA00023204"/>
    </source>
</evidence>
<evidence type="ECO:0000259" key="11">
    <source>
        <dbReference type="PROSITE" id="PS50165"/>
    </source>
</evidence>
<dbReference type="GO" id="GO:0005737">
    <property type="term" value="C:cytoplasm"/>
    <property type="evidence" value="ECO:0007669"/>
    <property type="project" value="UniProtKB-SubCell"/>
</dbReference>
<evidence type="ECO:0000313" key="19">
    <source>
        <dbReference type="EMBL" id="CRI49878.1"/>
    </source>
</evidence>
<dbReference type="GO" id="GO:0003677">
    <property type="term" value="F:DNA binding"/>
    <property type="evidence" value="ECO:0007669"/>
    <property type="project" value="UniProtKB-UniRule"/>
</dbReference>
<dbReference type="AlphaFoldDB" id="A0A0F7XDV9"/>
<keyword evidence="5 7" id="KW-0234">DNA repair</keyword>
<evidence type="ECO:0000313" key="15">
    <source>
        <dbReference type="EMBL" id="CRI43079.1"/>
    </source>
</evidence>
<evidence type="ECO:0000313" key="20">
    <source>
        <dbReference type="EMBL" id="CRI51004.1"/>
    </source>
</evidence>
<dbReference type="PROSITE" id="PS50151">
    <property type="entry name" value="UVR"/>
    <property type="match status" value="1"/>
</dbReference>
<dbReference type="Pfam" id="PF01541">
    <property type="entry name" value="GIY-YIG"/>
    <property type="match status" value="1"/>
</dbReference>
<dbReference type="PANTHER" id="PTHR30562">
    <property type="entry name" value="UVRC/OXIDOREDUCTASE"/>
    <property type="match status" value="1"/>
</dbReference>
<dbReference type="SUPFAM" id="SSF82771">
    <property type="entry name" value="GIY-YIG endonuclease"/>
    <property type="match status" value="1"/>
</dbReference>
<comment type="subcellular location">
    <subcellularLocation>
        <location evidence="7">Cytoplasm</location>
    </subcellularLocation>
</comment>
<keyword evidence="4 7" id="KW-0267">Excision nuclease</keyword>
<dbReference type="EMBL" id="LN847255">
    <property type="protein sequence ID" value="CRI54067.1"/>
    <property type="molecule type" value="Genomic_DNA"/>
</dbReference>
<dbReference type="InterPro" id="IPR001162">
    <property type="entry name" value="UvrC_RNase_H_dom"/>
</dbReference>
<dbReference type="HAMAP" id="MF_00203">
    <property type="entry name" value="UvrC"/>
    <property type="match status" value="1"/>
</dbReference>
<evidence type="ECO:0000313" key="13">
    <source>
        <dbReference type="EMBL" id="CRI40858.1"/>
    </source>
</evidence>
<gene>
    <name evidence="7" type="primary">uvrC</name>
    <name evidence="12" type="ORF">BN1224_CV15_C_04270</name>
    <name evidence="15" type="ORF">BN1224_DC9_CE_00090</name>
    <name evidence="14" type="ORF">BN1224_GiD_A_09840</name>
    <name evidence="16" type="ORF">BN1224_H12_FA_00030</name>
    <name evidence="17" type="ORF">BN1224_MUL2216_F_05070</name>
    <name evidence="18" type="ORF">BN1224_Panola_L_01020</name>
    <name evidence="20" type="ORF">BN1224_PB1_B_09730</name>
    <name evidence="19" type="ORF">BN1224_U1271_C_08180</name>
    <name evidence="21" type="ORF">BN1224_UZG1_B_02830</name>
    <name evidence="22" type="ORF">BN1224_Wien2_H_02020</name>
    <name evidence="23" type="ORF">BN1224_YK41_BZ_00140</name>
    <name evidence="13" type="ORF">CWL029c_F_01050</name>
</gene>
<feature type="domain" description="GIY-YIG" evidence="10">
    <location>
        <begin position="13"/>
        <end position="92"/>
    </location>
</feature>
<sequence>MRIEDFSLKLIPSSPGVYLMKDVHDQVLYIGKAKNLKNRLASYFHEKGDSRERIPFLMKKTASIETIVVSNETEALLLENNLIKQHHPKYNVLLKDDKTFFCLAISLSHSWPKVEAIRTKAITSSQRQLIFGPYVSAEACHTLLEVISQWFPLRTCSDREFALRKRPCILYDMKRCLAPCVGYCTPEEYQGTLDKAILFLKGKIEEVVKDLEKVIQKASDNLEFEQAANYYRTLSLIKQAMAKQQVEKFHFQNIDALGLYRHKQRTILTLLTVRSGKLLGARHFSFFENAQEDQDLLSSFILQYYVSQPYIPKEILTPLPLEFPTLSYVLNAESPPRLRSPKTGYGKELLDLAYRNAKAYAATTLPSSTLPYQDFQNILRMSQYPYRIECYDNAHMQGAHATGVYIVFENNGFDPKQYRTFSIDSEKTQNDLALLEEVLLRRFHSLTTALPDMIVVDGGKTHYNKTKKIIQTLNLTGIQVVTIAKEKSNHSRGLNKEKIFCETFPEGFSLPPTSNLLQFFQILRDEAHRFAISKHRKKRGKALFEQEKIPGIGEVKRKRLLQKFKSWKQVMLSSQEELEAIPGLTKKDIAVLLARQKDFNKSD</sequence>
<dbReference type="EMBL" id="LN847244">
    <property type="protein sequence ID" value="CRI49878.1"/>
    <property type="molecule type" value="Genomic_DNA"/>
</dbReference>
<dbReference type="EMBL" id="LN846999">
    <property type="protein sequence ID" value="CRI38594.1"/>
    <property type="molecule type" value="Genomic_DNA"/>
</dbReference>
<evidence type="ECO:0000256" key="6">
    <source>
        <dbReference type="ARBA" id="ARBA00023236"/>
    </source>
</evidence>
<dbReference type="SUPFAM" id="SSF47781">
    <property type="entry name" value="RuvA domain 2-like"/>
    <property type="match status" value="1"/>
</dbReference>
<evidence type="ECO:0000256" key="8">
    <source>
        <dbReference type="SAM" id="Coils"/>
    </source>
</evidence>
<dbReference type="InterPro" id="IPR000305">
    <property type="entry name" value="GIY-YIG_endonuc"/>
</dbReference>
<evidence type="ECO:0000313" key="21">
    <source>
        <dbReference type="EMBL" id="CRI52134.1"/>
    </source>
</evidence>
<dbReference type="EMBL" id="LN847060">
    <property type="protein sequence ID" value="CRI43079.1"/>
    <property type="molecule type" value="Genomic_DNA"/>
</dbReference>
<dbReference type="SMR" id="A0A0F7XDV9"/>
<dbReference type="NCBIfam" id="TIGR00194">
    <property type="entry name" value="uvrC"/>
    <property type="match status" value="1"/>
</dbReference>
<dbReference type="PROSITE" id="PS50165">
    <property type="entry name" value="UVRC"/>
    <property type="match status" value="1"/>
</dbReference>
<dbReference type="EMBL" id="LN847006">
    <property type="protein sequence ID" value="CRI40858.1"/>
    <property type="molecule type" value="Genomic_DNA"/>
</dbReference>
<protein>
    <recommendedName>
        <fullName evidence="7">UvrABC system protein C</fullName>
        <shortName evidence="7">Protein UvrC</shortName>
    </recommendedName>
    <alternativeName>
        <fullName evidence="7">Excinuclease ABC subunit C</fullName>
    </alternativeName>
</protein>
<evidence type="ECO:0000313" key="18">
    <source>
        <dbReference type="EMBL" id="CRI47598.1"/>
    </source>
</evidence>
<dbReference type="InterPro" id="IPR001943">
    <property type="entry name" value="UVR_dom"/>
</dbReference>
<keyword evidence="3 7" id="KW-0228">DNA excision</keyword>
<evidence type="ECO:0000256" key="2">
    <source>
        <dbReference type="ARBA" id="ARBA00022763"/>
    </source>
</evidence>
<evidence type="ECO:0000313" key="16">
    <source>
        <dbReference type="EMBL" id="CRI44196.1"/>
    </source>
</evidence>
<dbReference type="Pfam" id="PF08459">
    <property type="entry name" value="UvrC_RNaseH_dom"/>
    <property type="match status" value="1"/>
</dbReference>
<dbReference type="Gene3D" id="1.10.150.20">
    <property type="entry name" value="5' to 3' exonuclease, C-terminal subdomain"/>
    <property type="match status" value="1"/>
</dbReference>
<dbReference type="SUPFAM" id="SSF46600">
    <property type="entry name" value="C-terminal UvrC-binding domain of UvrB"/>
    <property type="match status" value="1"/>
</dbReference>
<feature type="domain" description="UVR" evidence="9">
    <location>
        <begin position="205"/>
        <end position="240"/>
    </location>
</feature>
<evidence type="ECO:0000259" key="9">
    <source>
        <dbReference type="PROSITE" id="PS50151"/>
    </source>
</evidence>
<dbReference type="InterPro" id="IPR035901">
    <property type="entry name" value="GIY-YIG_endonuc_sf"/>
</dbReference>
<dbReference type="SMART" id="SM00465">
    <property type="entry name" value="GIYc"/>
    <property type="match status" value="1"/>
</dbReference>
<comment type="subunit">
    <text evidence="7">Interacts with UvrB in an incision complex.</text>
</comment>
<evidence type="ECO:0000256" key="7">
    <source>
        <dbReference type="HAMAP-Rule" id="MF_00203"/>
    </source>
</evidence>
<dbReference type="EMBL" id="LN847240">
    <property type="protein sequence ID" value="CRI51004.1"/>
    <property type="molecule type" value="Genomic_DNA"/>
</dbReference>
<dbReference type="FunFam" id="3.40.1440.10:FF:000001">
    <property type="entry name" value="UvrABC system protein C"/>
    <property type="match status" value="1"/>
</dbReference>
<keyword evidence="6 7" id="KW-0742">SOS response</keyword>
<dbReference type="PATRIC" id="fig|83558.13.peg.993"/>
<keyword evidence="1 7" id="KW-0963">Cytoplasm</keyword>
<dbReference type="InterPro" id="IPR036876">
    <property type="entry name" value="UVR_dom_sf"/>
</dbReference>
<dbReference type="EMBL" id="LN847205">
    <property type="protein sequence ID" value="CRI44196.1"/>
    <property type="molecule type" value="Genomic_DNA"/>
</dbReference>
<keyword evidence="8" id="KW-0175">Coiled coil</keyword>
<dbReference type="EMBL" id="LN849051">
    <property type="protein sequence ID" value="CRI73626.1"/>
    <property type="molecule type" value="Genomic_DNA"/>
</dbReference>
<feature type="domain" description="UvrC family homology region profile" evidence="11">
    <location>
        <begin position="268"/>
        <end position="470"/>
    </location>
</feature>
<dbReference type="RefSeq" id="WP_010883575.1">
    <property type="nucleotide sequence ID" value="NZ_CP160064.1"/>
</dbReference>
<dbReference type="InterPro" id="IPR010994">
    <property type="entry name" value="RuvA_2-like"/>
</dbReference>
<dbReference type="Pfam" id="PF22920">
    <property type="entry name" value="UvrC_RNaseH"/>
    <property type="match status" value="1"/>
</dbReference>
<dbReference type="EMBL" id="LN847008">
    <property type="protein sequence ID" value="CRI41983.1"/>
    <property type="molecule type" value="Genomic_DNA"/>
</dbReference>
<evidence type="ECO:0000313" key="14">
    <source>
        <dbReference type="EMBL" id="CRI41983.1"/>
    </source>
</evidence>
<dbReference type="Gene3D" id="3.40.1440.10">
    <property type="entry name" value="GIY-YIG endonuclease"/>
    <property type="match status" value="1"/>
</dbReference>
<comment type="similarity">
    <text evidence="7">Belongs to the UvrC family.</text>
</comment>